<reference evidence="1 2" key="1">
    <citation type="submission" date="2016-02" db="EMBL/GenBank/DDBJ databases">
        <title>Genome analysis of coral dinoflagellate symbionts highlights evolutionary adaptations to a symbiotic lifestyle.</title>
        <authorList>
            <person name="Aranda M."/>
            <person name="Li Y."/>
            <person name="Liew Y.J."/>
            <person name="Baumgarten S."/>
            <person name="Simakov O."/>
            <person name="Wilson M."/>
            <person name="Piel J."/>
            <person name="Ashoor H."/>
            <person name="Bougouffa S."/>
            <person name="Bajic V.B."/>
            <person name="Ryu T."/>
            <person name="Ravasi T."/>
            <person name="Bayer T."/>
            <person name="Micklem G."/>
            <person name="Kim H."/>
            <person name="Bhak J."/>
            <person name="Lajeunesse T.C."/>
            <person name="Voolstra C.R."/>
        </authorList>
    </citation>
    <scope>NUCLEOTIDE SEQUENCE [LARGE SCALE GENOMIC DNA]</scope>
    <source>
        <strain evidence="1 2">CCMP2467</strain>
    </source>
</reference>
<organism evidence="1 2">
    <name type="scientific">Symbiodinium microadriaticum</name>
    <name type="common">Dinoflagellate</name>
    <name type="synonym">Zooxanthella microadriatica</name>
    <dbReference type="NCBI Taxonomy" id="2951"/>
    <lineage>
        <taxon>Eukaryota</taxon>
        <taxon>Sar</taxon>
        <taxon>Alveolata</taxon>
        <taxon>Dinophyceae</taxon>
        <taxon>Suessiales</taxon>
        <taxon>Symbiodiniaceae</taxon>
        <taxon>Symbiodinium</taxon>
    </lineage>
</organism>
<protein>
    <submittedName>
        <fullName evidence="1">Uncharacterized protein</fullName>
    </submittedName>
</protein>
<dbReference type="EMBL" id="LSRX01000457">
    <property type="protein sequence ID" value="OLP96712.1"/>
    <property type="molecule type" value="Genomic_DNA"/>
</dbReference>
<name>A0A1Q9DNG9_SYMMI</name>
<dbReference type="OrthoDB" id="430916at2759"/>
<evidence type="ECO:0000313" key="1">
    <source>
        <dbReference type="EMBL" id="OLP96712.1"/>
    </source>
</evidence>
<comment type="caution">
    <text evidence="1">The sequence shown here is derived from an EMBL/GenBank/DDBJ whole genome shotgun (WGS) entry which is preliminary data.</text>
</comment>
<sequence length="378" mass="41710">MWEKCRTAKLYTLRLHEAYGVVQSDSANMSMPPTTDKAGFSEVDLQAVTAFISIRALRVDAAFAALQADVSDKQGVDEDTLSHASSRTVEVMPREKRINSRAMVVISVTSLAGETLLEAIELPEPVTGKQIIEKLPGPTTRFDKLLRDSESLDLPAELHVDGEAPISLMFVRVDAGLLAGLADDTIEALTSFGAIQDAPPGFPHMTCCLSLAKEDKERFSGGGFGGTESTRHVLLLPDGRILAKYHYESDYMEKSGDYNCSCCWEIAEGIFAPTDEPGCLCITWTGWAELRHRSDEPFGPGTITGNWEQKLIDAEHRRVPSTLVPTDQGILNVGPGQKRMQVRAWHVRAEHVPEPKHRRRCPSWMPAVWEVLACILII</sequence>
<evidence type="ECO:0000313" key="2">
    <source>
        <dbReference type="Proteomes" id="UP000186817"/>
    </source>
</evidence>
<dbReference type="Proteomes" id="UP000186817">
    <property type="component" value="Unassembled WGS sequence"/>
</dbReference>
<proteinExistence type="predicted"/>
<keyword evidence="2" id="KW-1185">Reference proteome</keyword>
<gene>
    <name evidence="1" type="ORF">AK812_SmicGene21007</name>
</gene>
<accession>A0A1Q9DNG9</accession>
<dbReference type="AlphaFoldDB" id="A0A1Q9DNG9"/>